<feature type="region of interest" description="Disordered" evidence="2">
    <location>
        <begin position="428"/>
        <end position="454"/>
    </location>
</feature>
<dbReference type="AlphaFoldDB" id="A0A4P7XF61"/>
<evidence type="ECO:0000256" key="1">
    <source>
        <dbReference type="SAM" id="Coils"/>
    </source>
</evidence>
<reference evidence="4 5" key="1">
    <citation type="submission" date="2018-07" db="EMBL/GenBank/DDBJ databases">
        <title>Marsedoiliclastica nanhaica gen. nov. sp. nov., a novel marine hydrocarbonoclastic bacterium isolated from an in-situ enriched hydrocarbon-degrading consortium in deep-sea sediment.</title>
        <authorList>
            <person name="Dong C."/>
            <person name="Ma T."/>
            <person name="Liu R."/>
            <person name="Shao Z."/>
        </authorList>
    </citation>
    <scope>NUCLEOTIDE SEQUENCE [LARGE SCALE GENOMIC DNA]</scope>
    <source>
        <strain evidence="5">soil36-7</strain>
    </source>
</reference>
<dbReference type="RefSeq" id="WP_136546862.1">
    <property type="nucleotide sequence ID" value="NZ_CP031093.1"/>
</dbReference>
<dbReference type="EMBL" id="CP031093">
    <property type="protein sequence ID" value="QCF25044.1"/>
    <property type="molecule type" value="Genomic_DNA"/>
</dbReference>
<dbReference type="GO" id="GO:1990281">
    <property type="term" value="C:efflux pump complex"/>
    <property type="evidence" value="ECO:0007669"/>
    <property type="project" value="TreeGrafter"/>
</dbReference>
<feature type="transmembrane region" description="Helical" evidence="3">
    <location>
        <begin position="21"/>
        <end position="40"/>
    </location>
</feature>
<accession>A0A4P7XF61</accession>
<keyword evidence="1" id="KW-0175">Coiled coil</keyword>
<protein>
    <submittedName>
        <fullName evidence="4">HlyD family efflux transporter periplasmic adaptor subunit</fullName>
    </submittedName>
</protein>
<feature type="compositionally biased region" description="Basic and acidic residues" evidence="2">
    <location>
        <begin position="439"/>
        <end position="454"/>
    </location>
</feature>
<dbReference type="OrthoDB" id="8524475at2"/>
<dbReference type="Gene3D" id="2.40.50.100">
    <property type="match status" value="1"/>
</dbReference>
<sequence>MAVNSSARSALTTAAKHLIRSPAILILAVTVLIIAALMLLRPQAPRVPAEEQSFPVQVRQVVLQDINPQLRLLGQVESPRVSTLTASINAEVLSVPALEGARIPAGDLLVGLDPQDAELRLRQAQAELSNLEAQRLQEQNRARFDRETLAQQEALVGAAQRTVEREQRLRDSNLTSEARLDDARASLARAELNLISQRLVIANKEARLEALESQRARAEALRDQARLDLDRASVEAPFDAVVTAVQVSPGERVRPGDPLVTVYPGSALQVRAQVPQRWLGIIRSALADSGQLQAFSTIGNERHLFALARLSGQVNPGAGGVDALFRPTQTTPDTSLVLGQTLDIILELPVAEDVIAVPVAALYGTRQMFKVVDGRLASVQVEILGDRYATTGQQLLVRSDALGTGDQVVTTQIPNAVEGLKVELRQTDVDAQDDATSSSEEKDNALSDTRKSLP</sequence>
<dbReference type="KEGG" id="hmi:soil367_03310"/>
<keyword evidence="5" id="KW-1185">Reference proteome</keyword>
<dbReference type="PANTHER" id="PTHR30469:SF15">
    <property type="entry name" value="HLYD FAMILY OF SECRETION PROTEINS"/>
    <property type="match status" value="1"/>
</dbReference>
<gene>
    <name evidence="4" type="ORF">soil367_03310</name>
</gene>
<dbReference type="Gene3D" id="1.10.287.470">
    <property type="entry name" value="Helix hairpin bin"/>
    <property type="match status" value="1"/>
</dbReference>
<dbReference type="GO" id="GO:0015562">
    <property type="term" value="F:efflux transmembrane transporter activity"/>
    <property type="evidence" value="ECO:0007669"/>
    <property type="project" value="TreeGrafter"/>
</dbReference>
<dbReference type="SUPFAM" id="SSF111369">
    <property type="entry name" value="HlyD-like secretion proteins"/>
    <property type="match status" value="1"/>
</dbReference>
<dbReference type="Proteomes" id="UP000298049">
    <property type="component" value="Chromosome"/>
</dbReference>
<evidence type="ECO:0000256" key="3">
    <source>
        <dbReference type="SAM" id="Phobius"/>
    </source>
</evidence>
<name>A0A4P7XF61_9ALTE</name>
<organism evidence="4 5">
    <name type="scientific">Hydrocarboniclastica marina</name>
    <dbReference type="NCBI Taxonomy" id="2259620"/>
    <lineage>
        <taxon>Bacteria</taxon>
        <taxon>Pseudomonadati</taxon>
        <taxon>Pseudomonadota</taxon>
        <taxon>Gammaproteobacteria</taxon>
        <taxon>Alteromonadales</taxon>
        <taxon>Alteromonadaceae</taxon>
        <taxon>Hydrocarboniclastica</taxon>
    </lineage>
</organism>
<dbReference type="PANTHER" id="PTHR30469">
    <property type="entry name" value="MULTIDRUG RESISTANCE PROTEIN MDTA"/>
    <property type="match status" value="1"/>
</dbReference>
<dbReference type="Gene3D" id="2.40.30.170">
    <property type="match status" value="1"/>
</dbReference>
<feature type="coiled-coil region" evidence="1">
    <location>
        <begin position="194"/>
        <end position="235"/>
    </location>
</feature>
<keyword evidence="3" id="KW-0812">Transmembrane</keyword>
<evidence type="ECO:0000313" key="5">
    <source>
        <dbReference type="Proteomes" id="UP000298049"/>
    </source>
</evidence>
<keyword evidence="3" id="KW-0472">Membrane</keyword>
<feature type="coiled-coil region" evidence="1">
    <location>
        <begin position="114"/>
        <end position="141"/>
    </location>
</feature>
<proteinExistence type="predicted"/>
<evidence type="ECO:0000313" key="4">
    <source>
        <dbReference type="EMBL" id="QCF25044.1"/>
    </source>
</evidence>
<keyword evidence="3" id="KW-1133">Transmembrane helix</keyword>
<evidence type="ECO:0000256" key="2">
    <source>
        <dbReference type="SAM" id="MobiDB-lite"/>
    </source>
</evidence>